<dbReference type="EMBL" id="JARJCM010000036">
    <property type="protein sequence ID" value="KAJ7037558.1"/>
    <property type="molecule type" value="Genomic_DNA"/>
</dbReference>
<accession>A0AAD6T1E0</accession>
<evidence type="ECO:0000313" key="1">
    <source>
        <dbReference type="EMBL" id="KAJ7037558.1"/>
    </source>
</evidence>
<comment type="caution">
    <text evidence="1">The sequence shown here is derived from an EMBL/GenBank/DDBJ whole genome shotgun (WGS) entry which is preliminary data.</text>
</comment>
<feature type="non-terminal residue" evidence="1">
    <location>
        <position position="1"/>
    </location>
</feature>
<evidence type="ECO:0000313" key="2">
    <source>
        <dbReference type="Proteomes" id="UP001218188"/>
    </source>
</evidence>
<dbReference type="AlphaFoldDB" id="A0AAD6T1E0"/>
<dbReference type="PANTHER" id="PTHR46579">
    <property type="entry name" value="F5/8 TYPE C DOMAIN-CONTAINING PROTEIN-RELATED"/>
    <property type="match status" value="1"/>
</dbReference>
<proteinExistence type="predicted"/>
<dbReference type="Proteomes" id="UP001218188">
    <property type="component" value="Unassembled WGS sequence"/>
</dbReference>
<organism evidence="1 2">
    <name type="scientific">Mycena alexandri</name>
    <dbReference type="NCBI Taxonomy" id="1745969"/>
    <lineage>
        <taxon>Eukaryota</taxon>
        <taxon>Fungi</taxon>
        <taxon>Dikarya</taxon>
        <taxon>Basidiomycota</taxon>
        <taxon>Agaricomycotina</taxon>
        <taxon>Agaricomycetes</taxon>
        <taxon>Agaricomycetidae</taxon>
        <taxon>Agaricales</taxon>
        <taxon>Marasmiineae</taxon>
        <taxon>Mycenaceae</taxon>
        <taxon>Mycena</taxon>
    </lineage>
</organism>
<protein>
    <submittedName>
        <fullName evidence="1">Uncharacterized protein</fullName>
    </submittedName>
</protein>
<sequence>PWAFDDHPAIRNAYIRVFVGAAFNGMTRQATTLMLNGYRVAFESAAAMGVDYPGLSNFALTLSTVEKRLGVSTDDLITYFFLCDVCWKPHNPEELATLESPACNQPECGGILYTVKRLSNGMQKRTPVLTLPFVAPEKAIQRMCLQPGKVAQWQEWRGPLDAPGAREPSSLTGYAAFPDLDKPMNDISDGWGWRAIQAGLERRRNGSWEVRDIDVRNLKQQFVALPNGIVIQINIDWFQAVKGGCHSTGAMYATICNNPRAIRNLREETILILIFPGPHEPTSDQYNNVMEICVRHFKSSITGKLFSVHGKPQPELFHFQIDTDVSDLPASRKTSGLLSCTSKYFMCDHCDAPFYALVHPDTFDSTKFNLRDPWRYLKYAFRARDASEAVAEEISRRRGVRYSVMDELVNWLPSVSGLLDLMHCIFGTLIKHLCKNILYKNGMIDTEAARKLEEFFSSLIWPHSISRLPPSVARGAGSIKADQWRSQITVFFVGLFMAWQIDGEIPDMDAPPSPANTKNAAAQAAQEKLVRSRMLEHLMATNPNPTEADISATKTVKMDRSLRRHYDTIVQFTASVRILTSQSISPNEVKRGCTMLEHAIQEWAAMHCHLVPYFHLATHLQPQFLRHGPGPGWWTFGYERNNGFLGRFNTNGHSGGEMEGTMMRGWWKAILIQDLISQLEQIPNRGPEDNDALDLLKSCIKGGTSERKGTLQTYIARTKDLRQLGAGYYRLVLAHLRSIWGPEFVVIPDVQVPQNDNEISFSANVESFSHVWVRKLRFGAAEDHRGQSAKYAYIDGRVPVQIDYLFRVQHEISEDRKISAAFSIVRRFQPCTVITDWPWDLWATDIGIRVWNQNCFDPQEVVALDRLTGQFVLAPVTVRGYALWITIAFDHVCFIYFALRPPNYLTIVSRAQQRQMYPKKTRGRKRCSHCKRAINLINYCCCPNESSHRRQ</sequence>
<dbReference type="PANTHER" id="PTHR46579:SF1">
    <property type="entry name" value="F5_8 TYPE C DOMAIN-CONTAINING PROTEIN"/>
    <property type="match status" value="1"/>
</dbReference>
<keyword evidence="2" id="KW-1185">Reference proteome</keyword>
<gene>
    <name evidence="1" type="ORF">C8F04DRAFT_952432</name>
</gene>
<reference evidence="1" key="1">
    <citation type="submission" date="2023-03" db="EMBL/GenBank/DDBJ databases">
        <title>Massive genome expansion in bonnet fungi (Mycena s.s.) driven by repeated elements and novel gene families across ecological guilds.</title>
        <authorList>
            <consortium name="Lawrence Berkeley National Laboratory"/>
            <person name="Harder C.B."/>
            <person name="Miyauchi S."/>
            <person name="Viragh M."/>
            <person name="Kuo A."/>
            <person name="Thoen E."/>
            <person name="Andreopoulos B."/>
            <person name="Lu D."/>
            <person name="Skrede I."/>
            <person name="Drula E."/>
            <person name="Henrissat B."/>
            <person name="Morin E."/>
            <person name="Kohler A."/>
            <person name="Barry K."/>
            <person name="LaButti K."/>
            <person name="Morin E."/>
            <person name="Salamov A."/>
            <person name="Lipzen A."/>
            <person name="Mereny Z."/>
            <person name="Hegedus B."/>
            <person name="Baldrian P."/>
            <person name="Stursova M."/>
            <person name="Weitz H."/>
            <person name="Taylor A."/>
            <person name="Grigoriev I.V."/>
            <person name="Nagy L.G."/>
            <person name="Martin F."/>
            <person name="Kauserud H."/>
        </authorList>
    </citation>
    <scope>NUCLEOTIDE SEQUENCE</scope>
    <source>
        <strain evidence="1">CBHHK200</strain>
    </source>
</reference>
<name>A0AAD6T1E0_9AGAR</name>